<protein>
    <submittedName>
        <fullName evidence="1">Mechanosensitive ion channel family protein</fullName>
    </submittedName>
</protein>
<gene>
    <name evidence="1" type="primary">yjeP_5</name>
    <name evidence="1" type="ORF">NCTC9962_01856</name>
</gene>
<reference evidence="1 2" key="1">
    <citation type="submission" date="2018-06" db="EMBL/GenBank/DDBJ databases">
        <authorList>
            <consortium name="Pathogen Informatics"/>
            <person name="Doyle S."/>
        </authorList>
    </citation>
    <scope>NUCLEOTIDE SEQUENCE [LARGE SCALE GENOMIC DNA]</scope>
    <source>
        <strain evidence="1 2">NCTC9962</strain>
    </source>
</reference>
<dbReference type="EMBL" id="UGED01000005">
    <property type="protein sequence ID" value="STL29233.1"/>
    <property type="molecule type" value="Genomic_DNA"/>
</dbReference>
<proteinExistence type="predicted"/>
<evidence type="ECO:0000313" key="1">
    <source>
        <dbReference type="EMBL" id="STL29233.1"/>
    </source>
</evidence>
<evidence type="ECO:0000313" key="2">
    <source>
        <dbReference type="Proteomes" id="UP000254052"/>
    </source>
</evidence>
<name>A0A377ASB3_ECOLX</name>
<organism evidence="1 2">
    <name type="scientific">Escherichia coli</name>
    <dbReference type="NCBI Taxonomy" id="562"/>
    <lineage>
        <taxon>Bacteria</taxon>
        <taxon>Pseudomonadati</taxon>
        <taxon>Pseudomonadota</taxon>
        <taxon>Gammaproteobacteria</taxon>
        <taxon>Enterobacterales</taxon>
        <taxon>Enterobacteriaceae</taxon>
        <taxon>Escherichia</taxon>
    </lineage>
</organism>
<dbReference type="AlphaFoldDB" id="A0A377ASB3"/>
<accession>A0A377ASB3</accession>
<dbReference type="Proteomes" id="UP000254052">
    <property type="component" value="Unassembled WGS sequence"/>
</dbReference>
<sequence>MTLGYGLREAWPYPLAVAMAMVYGHRAAAVGSDDLRHLCPPERLVYRSFWLAARTSFPWDALLPDEHRAYLCR</sequence>